<sequence>MKKVFLSLSFVFFGCLSASSVIAQTASNAQLKIVEAEYKVTENDVAETLKYLASDELEGRETGKAGMVKAADYLEQFFKNNNVKPYFKSYRDTLSTFKEPAFNIVGFIEGSDAVLKNEFIILSAHYDHIGLEKKGVNGDFINNGANDDASGTTAVAEMAKYFSITKNNKRSILFVFFAGEEKGLLGSKHLAKKLKAQDFKLYTQFNIEMIGVPMKRDYLAYITGFDKSNMADKINGYTGKNTIGFLPKEAEYKLFYRSDNYSFYELFKVPCQSVSTFDFENFEFYHHVSDDFKAMDIPHMTSFIQELLPAVTQMANSPTQEIIMLK</sequence>
<dbReference type="GO" id="GO:0008235">
    <property type="term" value="F:metalloexopeptidase activity"/>
    <property type="evidence" value="ECO:0007669"/>
    <property type="project" value="InterPro"/>
</dbReference>
<dbReference type="Pfam" id="PF04389">
    <property type="entry name" value="Peptidase_M28"/>
    <property type="match status" value="1"/>
</dbReference>
<dbReference type="EMBL" id="FODN01000009">
    <property type="protein sequence ID" value="SEO59941.1"/>
    <property type="molecule type" value="Genomic_DNA"/>
</dbReference>
<dbReference type="RefSeq" id="WP_091173528.1">
    <property type="nucleotide sequence ID" value="NZ_CBCSFM010000008.1"/>
</dbReference>
<dbReference type="InterPro" id="IPR045175">
    <property type="entry name" value="M28_fam"/>
</dbReference>
<name>A0A1H8R109_9FLAO</name>
<dbReference type="Gene3D" id="3.40.630.10">
    <property type="entry name" value="Zn peptidases"/>
    <property type="match status" value="1"/>
</dbReference>
<dbReference type="GO" id="GO:0006508">
    <property type="term" value="P:proteolysis"/>
    <property type="evidence" value="ECO:0007669"/>
    <property type="project" value="InterPro"/>
</dbReference>
<evidence type="ECO:0000313" key="4">
    <source>
        <dbReference type="Proteomes" id="UP000198657"/>
    </source>
</evidence>
<dbReference type="OrthoDB" id="9764939at2"/>
<feature type="domain" description="Peptidase M28" evidence="2">
    <location>
        <begin position="103"/>
        <end position="302"/>
    </location>
</feature>
<feature type="signal peptide" evidence="1">
    <location>
        <begin position="1"/>
        <end position="23"/>
    </location>
</feature>
<dbReference type="InterPro" id="IPR007484">
    <property type="entry name" value="Peptidase_M28"/>
</dbReference>
<dbReference type="Proteomes" id="UP000198657">
    <property type="component" value="Unassembled WGS sequence"/>
</dbReference>
<feature type="chain" id="PRO_5011457583" evidence="1">
    <location>
        <begin position="24"/>
        <end position="326"/>
    </location>
</feature>
<protein>
    <submittedName>
        <fullName evidence="3">Peptidase family M28</fullName>
    </submittedName>
</protein>
<keyword evidence="1" id="KW-0732">Signal</keyword>
<gene>
    <name evidence="3" type="ORF">SAMN04487942_3159</name>
</gene>
<organism evidence="3 4">
    <name type="scientific">Flavobacterium sinopsychrotolerans</name>
    <dbReference type="NCBI Taxonomy" id="604089"/>
    <lineage>
        <taxon>Bacteria</taxon>
        <taxon>Pseudomonadati</taxon>
        <taxon>Bacteroidota</taxon>
        <taxon>Flavobacteriia</taxon>
        <taxon>Flavobacteriales</taxon>
        <taxon>Flavobacteriaceae</taxon>
        <taxon>Flavobacterium</taxon>
    </lineage>
</organism>
<reference evidence="4" key="1">
    <citation type="submission" date="2016-10" db="EMBL/GenBank/DDBJ databases">
        <authorList>
            <person name="Varghese N."/>
            <person name="Submissions S."/>
        </authorList>
    </citation>
    <scope>NUCLEOTIDE SEQUENCE [LARGE SCALE GENOMIC DNA]</scope>
    <source>
        <strain evidence="4">CGMCC 1.8704</strain>
    </source>
</reference>
<evidence type="ECO:0000259" key="2">
    <source>
        <dbReference type="Pfam" id="PF04389"/>
    </source>
</evidence>
<dbReference type="AlphaFoldDB" id="A0A1H8R109"/>
<proteinExistence type="predicted"/>
<dbReference type="PANTHER" id="PTHR12147:SF26">
    <property type="entry name" value="PEPTIDASE M28 DOMAIN-CONTAINING PROTEIN"/>
    <property type="match status" value="1"/>
</dbReference>
<evidence type="ECO:0000313" key="3">
    <source>
        <dbReference type="EMBL" id="SEO59941.1"/>
    </source>
</evidence>
<accession>A0A1H8R109</accession>
<dbReference type="PROSITE" id="PS51257">
    <property type="entry name" value="PROKAR_LIPOPROTEIN"/>
    <property type="match status" value="1"/>
</dbReference>
<evidence type="ECO:0000256" key="1">
    <source>
        <dbReference type="SAM" id="SignalP"/>
    </source>
</evidence>
<dbReference type="PANTHER" id="PTHR12147">
    <property type="entry name" value="METALLOPEPTIDASE M28 FAMILY MEMBER"/>
    <property type="match status" value="1"/>
</dbReference>
<keyword evidence="4" id="KW-1185">Reference proteome</keyword>
<dbReference type="STRING" id="604089.SAMN04487942_3159"/>
<dbReference type="SUPFAM" id="SSF53187">
    <property type="entry name" value="Zn-dependent exopeptidases"/>
    <property type="match status" value="1"/>
</dbReference>